<comment type="caution">
    <text evidence="2">The sequence shown here is derived from an EMBL/GenBank/DDBJ whole genome shotgun (WGS) entry which is preliminary data.</text>
</comment>
<evidence type="ECO:0000313" key="3">
    <source>
        <dbReference type="Proteomes" id="UP001151760"/>
    </source>
</evidence>
<evidence type="ECO:0000256" key="1">
    <source>
        <dbReference type="SAM" id="MobiDB-lite"/>
    </source>
</evidence>
<gene>
    <name evidence="2" type="ORF">Tco_0655406</name>
</gene>
<protein>
    <submittedName>
        <fullName evidence="2">Uncharacterized protein</fullName>
    </submittedName>
</protein>
<feature type="region of interest" description="Disordered" evidence="1">
    <location>
        <begin position="1"/>
        <end position="37"/>
    </location>
</feature>
<reference evidence="2" key="2">
    <citation type="submission" date="2022-01" db="EMBL/GenBank/DDBJ databases">
        <authorList>
            <person name="Yamashiro T."/>
            <person name="Shiraishi A."/>
            <person name="Satake H."/>
            <person name="Nakayama K."/>
        </authorList>
    </citation>
    <scope>NUCLEOTIDE SEQUENCE</scope>
</reference>
<feature type="compositionally biased region" description="Polar residues" evidence="1">
    <location>
        <begin position="12"/>
        <end position="22"/>
    </location>
</feature>
<accession>A0ABQ4X686</accession>
<feature type="compositionally biased region" description="Basic and acidic residues" evidence="1">
    <location>
        <begin position="24"/>
        <end position="37"/>
    </location>
</feature>
<dbReference type="EMBL" id="BQNB010009233">
    <property type="protein sequence ID" value="GJS60622.1"/>
    <property type="molecule type" value="Genomic_DNA"/>
</dbReference>
<feature type="compositionally biased region" description="Basic and acidic residues" evidence="1">
    <location>
        <begin position="1"/>
        <end position="11"/>
    </location>
</feature>
<evidence type="ECO:0000313" key="2">
    <source>
        <dbReference type="EMBL" id="GJS60622.1"/>
    </source>
</evidence>
<reference evidence="2" key="1">
    <citation type="journal article" date="2022" name="Int. J. Mol. Sci.">
        <title>Draft Genome of Tanacetum Coccineum: Genomic Comparison of Closely Related Tanacetum-Family Plants.</title>
        <authorList>
            <person name="Yamashiro T."/>
            <person name="Shiraishi A."/>
            <person name="Nakayama K."/>
            <person name="Satake H."/>
        </authorList>
    </citation>
    <scope>NUCLEOTIDE SEQUENCE</scope>
</reference>
<keyword evidence="3" id="KW-1185">Reference proteome</keyword>
<proteinExistence type="predicted"/>
<dbReference type="Proteomes" id="UP001151760">
    <property type="component" value="Unassembled WGS sequence"/>
</dbReference>
<organism evidence="2 3">
    <name type="scientific">Tanacetum coccineum</name>
    <dbReference type="NCBI Taxonomy" id="301880"/>
    <lineage>
        <taxon>Eukaryota</taxon>
        <taxon>Viridiplantae</taxon>
        <taxon>Streptophyta</taxon>
        <taxon>Embryophyta</taxon>
        <taxon>Tracheophyta</taxon>
        <taxon>Spermatophyta</taxon>
        <taxon>Magnoliopsida</taxon>
        <taxon>eudicotyledons</taxon>
        <taxon>Gunneridae</taxon>
        <taxon>Pentapetalae</taxon>
        <taxon>asterids</taxon>
        <taxon>campanulids</taxon>
        <taxon>Asterales</taxon>
        <taxon>Asteraceae</taxon>
        <taxon>Asteroideae</taxon>
        <taxon>Anthemideae</taxon>
        <taxon>Anthemidinae</taxon>
        <taxon>Tanacetum</taxon>
    </lineage>
</organism>
<name>A0ABQ4X686_9ASTR</name>
<sequence>MANTHVSKDATDSVQSRSQLLQELSHDADSHDTKDQSSVLFRREVAEDSKKVYECRRLSDDIREAVRMRDGYINELTMSDSSDELPMTKDQFRKMHADLVQGLSLAFVDRHGVAELYGKLSSFEDERDVGIFMDERDSVDKDFFTYSCSYDNLYFN</sequence>